<dbReference type="CDD" id="cd00861">
    <property type="entry name" value="ProRS_anticodon_short"/>
    <property type="match status" value="1"/>
</dbReference>
<evidence type="ECO:0000256" key="9">
    <source>
        <dbReference type="ARBA" id="ARBA00047671"/>
    </source>
</evidence>
<dbReference type="Pfam" id="PF00587">
    <property type="entry name" value="tRNA-synt_2b"/>
    <property type="match status" value="1"/>
</dbReference>
<dbReference type="InterPro" id="IPR050062">
    <property type="entry name" value="Pro-tRNA_synthetase"/>
</dbReference>
<dbReference type="PANTHER" id="PTHR42753:SF2">
    <property type="entry name" value="PROLINE--TRNA LIGASE"/>
    <property type="match status" value="1"/>
</dbReference>
<dbReference type="GO" id="GO:0140096">
    <property type="term" value="F:catalytic activity, acting on a protein"/>
    <property type="evidence" value="ECO:0007669"/>
    <property type="project" value="UniProtKB-ARBA"/>
</dbReference>
<reference evidence="12" key="1">
    <citation type="submission" date="2020-11" db="EMBL/GenBank/DDBJ databases">
        <title>Multidrug resistant novel bacterium Savagea serpentis sp. nov., isolated from the scats of a vine snake (Ahaetulla nasuta).</title>
        <authorList>
            <person name="Venkata Ramana V."/>
            <person name="Vikas Patil S."/>
            <person name="Yogita Lugani V."/>
        </authorList>
    </citation>
    <scope>NUCLEOTIDE SEQUENCE</scope>
    <source>
        <strain evidence="12">SN6</strain>
    </source>
</reference>
<dbReference type="InterPro" id="IPR036621">
    <property type="entry name" value="Anticodon-bd_dom_sf"/>
</dbReference>
<evidence type="ECO:0000256" key="3">
    <source>
        <dbReference type="ARBA" id="ARBA00022490"/>
    </source>
</evidence>
<dbReference type="FunFam" id="3.30.930.10:FF:000062">
    <property type="entry name" value="Proline--tRNA ligase"/>
    <property type="match status" value="1"/>
</dbReference>
<name>A0A8J7G2N2_9BACL</name>
<comment type="domain">
    <text evidence="10">Consists of three domains: the N-terminal catalytic domain, the editing domain and the C-terminal anticodon-binding domain.</text>
</comment>
<dbReference type="Pfam" id="PF04073">
    <property type="entry name" value="tRNA_edit"/>
    <property type="match status" value="1"/>
</dbReference>
<evidence type="ECO:0000256" key="7">
    <source>
        <dbReference type="ARBA" id="ARBA00022917"/>
    </source>
</evidence>
<dbReference type="InterPro" id="IPR006195">
    <property type="entry name" value="aa-tRNA-synth_II"/>
</dbReference>
<dbReference type="GO" id="GO:0002161">
    <property type="term" value="F:aminoacyl-tRNA deacylase activity"/>
    <property type="evidence" value="ECO:0007669"/>
    <property type="project" value="InterPro"/>
</dbReference>
<evidence type="ECO:0000256" key="8">
    <source>
        <dbReference type="ARBA" id="ARBA00023146"/>
    </source>
</evidence>
<dbReference type="GO" id="GO:0006433">
    <property type="term" value="P:prolyl-tRNA aminoacylation"/>
    <property type="evidence" value="ECO:0007669"/>
    <property type="project" value="UniProtKB-UniRule"/>
</dbReference>
<dbReference type="FunFam" id="3.40.50.800:FF:000011">
    <property type="entry name" value="Proline--tRNA ligase"/>
    <property type="match status" value="1"/>
</dbReference>
<dbReference type="FunFam" id="3.30.930.10:FF:000043">
    <property type="entry name" value="Proline--tRNA ligase"/>
    <property type="match status" value="1"/>
</dbReference>
<dbReference type="Gene3D" id="3.40.50.800">
    <property type="entry name" value="Anticodon-binding domain"/>
    <property type="match status" value="1"/>
</dbReference>
<dbReference type="GO" id="GO:0016740">
    <property type="term" value="F:transferase activity"/>
    <property type="evidence" value="ECO:0007669"/>
    <property type="project" value="UniProtKB-ARBA"/>
</dbReference>
<dbReference type="SUPFAM" id="SSF55826">
    <property type="entry name" value="YbaK/ProRS associated domain"/>
    <property type="match status" value="1"/>
</dbReference>
<keyword evidence="5 10" id="KW-0547">Nucleotide-binding</keyword>
<comment type="catalytic activity">
    <reaction evidence="9 10">
        <text>tRNA(Pro) + L-proline + ATP = L-prolyl-tRNA(Pro) + AMP + diphosphate</text>
        <dbReference type="Rhea" id="RHEA:14305"/>
        <dbReference type="Rhea" id="RHEA-COMP:9700"/>
        <dbReference type="Rhea" id="RHEA-COMP:9702"/>
        <dbReference type="ChEBI" id="CHEBI:30616"/>
        <dbReference type="ChEBI" id="CHEBI:33019"/>
        <dbReference type="ChEBI" id="CHEBI:60039"/>
        <dbReference type="ChEBI" id="CHEBI:78442"/>
        <dbReference type="ChEBI" id="CHEBI:78532"/>
        <dbReference type="ChEBI" id="CHEBI:456215"/>
        <dbReference type="EC" id="6.1.1.15"/>
    </reaction>
</comment>
<dbReference type="GO" id="GO:0005524">
    <property type="term" value="F:ATP binding"/>
    <property type="evidence" value="ECO:0007669"/>
    <property type="project" value="UniProtKB-UniRule"/>
</dbReference>
<keyword evidence="7 10" id="KW-0648">Protein biosynthesis</keyword>
<evidence type="ECO:0000256" key="6">
    <source>
        <dbReference type="ARBA" id="ARBA00022840"/>
    </source>
</evidence>
<comment type="subunit">
    <text evidence="2 10">Homodimer.</text>
</comment>
<dbReference type="NCBIfam" id="NF006625">
    <property type="entry name" value="PRK09194.1"/>
    <property type="match status" value="1"/>
</dbReference>
<dbReference type="InterPro" id="IPR004500">
    <property type="entry name" value="Pro-tRNA-synth_IIa_bac-type"/>
</dbReference>
<dbReference type="InterPro" id="IPR023717">
    <property type="entry name" value="Pro-tRNA-Synthase_IIa_type1"/>
</dbReference>
<keyword evidence="4 10" id="KW-0436">Ligase</keyword>
<dbReference type="EC" id="6.1.1.15" evidence="10"/>
<dbReference type="HAMAP" id="MF_01569">
    <property type="entry name" value="Pro_tRNA_synth_type1"/>
    <property type="match status" value="1"/>
</dbReference>
<comment type="caution">
    <text evidence="12">The sequence shown here is derived from an EMBL/GenBank/DDBJ whole genome shotgun (WGS) entry which is preliminary data.</text>
</comment>
<evidence type="ECO:0000313" key="13">
    <source>
        <dbReference type="Proteomes" id="UP000622653"/>
    </source>
</evidence>
<dbReference type="EMBL" id="JADKPV010000001">
    <property type="protein sequence ID" value="MBF4499977.1"/>
    <property type="molecule type" value="Genomic_DNA"/>
</dbReference>
<dbReference type="PROSITE" id="PS50862">
    <property type="entry name" value="AA_TRNA_LIGASE_II"/>
    <property type="match status" value="1"/>
</dbReference>
<dbReference type="PRINTS" id="PR01046">
    <property type="entry name" value="TRNASYNTHPRO"/>
</dbReference>
<gene>
    <name evidence="10" type="primary">proS</name>
    <name evidence="12" type="ORF">IRY55_01275</name>
</gene>
<evidence type="ECO:0000256" key="5">
    <source>
        <dbReference type="ARBA" id="ARBA00022741"/>
    </source>
</evidence>
<dbReference type="Pfam" id="PF03129">
    <property type="entry name" value="HGTP_anticodon"/>
    <property type="match status" value="1"/>
</dbReference>
<dbReference type="NCBIfam" id="TIGR00409">
    <property type="entry name" value="proS_fam_II"/>
    <property type="match status" value="1"/>
</dbReference>
<dbReference type="SUPFAM" id="SSF52954">
    <property type="entry name" value="Class II aaRS ABD-related"/>
    <property type="match status" value="1"/>
</dbReference>
<evidence type="ECO:0000256" key="10">
    <source>
        <dbReference type="HAMAP-Rule" id="MF_01569"/>
    </source>
</evidence>
<evidence type="ECO:0000256" key="1">
    <source>
        <dbReference type="ARBA" id="ARBA00004496"/>
    </source>
</evidence>
<keyword evidence="3 10" id="KW-0963">Cytoplasm</keyword>
<accession>A0A8J7G2N2</accession>
<comment type="similarity">
    <text evidence="10">Belongs to the class-II aminoacyl-tRNA synthetase family. ProS type 1 subfamily.</text>
</comment>
<dbReference type="InterPro" id="IPR045864">
    <property type="entry name" value="aa-tRNA-synth_II/BPL/LPL"/>
</dbReference>
<dbReference type="CDD" id="cd00779">
    <property type="entry name" value="ProRS_core_prok"/>
    <property type="match status" value="1"/>
</dbReference>
<dbReference type="InterPro" id="IPR004154">
    <property type="entry name" value="Anticodon-bd"/>
</dbReference>
<evidence type="ECO:0000313" key="12">
    <source>
        <dbReference type="EMBL" id="MBF4499977.1"/>
    </source>
</evidence>
<dbReference type="GO" id="GO:0004827">
    <property type="term" value="F:proline-tRNA ligase activity"/>
    <property type="evidence" value="ECO:0007669"/>
    <property type="project" value="UniProtKB-UniRule"/>
</dbReference>
<organism evidence="12 13">
    <name type="scientific">Savagea serpentis</name>
    <dbReference type="NCBI Taxonomy" id="2785297"/>
    <lineage>
        <taxon>Bacteria</taxon>
        <taxon>Bacillati</taxon>
        <taxon>Bacillota</taxon>
        <taxon>Bacilli</taxon>
        <taxon>Bacillales</taxon>
        <taxon>Caryophanaceae</taxon>
        <taxon>Savagea</taxon>
    </lineage>
</organism>
<dbReference type="RefSeq" id="WP_194561445.1">
    <property type="nucleotide sequence ID" value="NZ_JADKPV010000001.1"/>
</dbReference>
<dbReference type="AlphaFoldDB" id="A0A8J7G2N2"/>
<evidence type="ECO:0000259" key="11">
    <source>
        <dbReference type="PROSITE" id="PS50862"/>
    </source>
</evidence>
<comment type="function">
    <text evidence="10">Catalyzes the attachment of proline to tRNA(Pro) in a two-step reaction: proline is first activated by ATP to form Pro-AMP and then transferred to the acceptor end of tRNA(Pro). As ProRS can inadvertently accommodate and process non-cognate amino acids such as alanine and cysteine, to avoid such errors it has two additional distinct editing activities against alanine. One activity is designated as 'pretransfer' editing and involves the tRNA(Pro)-independent hydrolysis of activated Ala-AMP. The other activity is designated 'posttransfer' editing and involves deacylation of mischarged Ala-tRNA(Pro). The misacylated Cys-tRNA(Pro) is not edited by ProRS.</text>
</comment>
<keyword evidence="13" id="KW-1185">Reference proteome</keyword>
<dbReference type="PANTHER" id="PTHR42753">
    <property type="entry name" value="MITOCHONDRIAL RIBOSOME PROTEIN L39/PROLYL-TRNA LIGASE FAMILY MEMBER"/>
    <property type="match status" value="1"/>
</dbReference>
<dbReference type="Proteomes" id="UP000622653">
    <property type="component" value="Unassembled WGS sequence"/>
</dbReference>
<keyword evidence="6 10" id="KW-0067">ATP-binding</keyword>
<dbReference type="InterPro" id="IPR036754">
    <property type="entry name" value="YbaK/aa-tRNA-synt-asso_dom_sf"/>
</dbReference>
<comment type="subcellular location">
    <subcellularLocation>
        <location evidence="1 10">Cytoplasm</location>
    </subcellularLocation>
</comment>
<dbReference type="SUPFAM" id="SSF55681">
    <property type="entry name" value="Class II aaRS and biotin synthetases"/>
    <property type="match status" value="1"/>
</dbReference>
<sequence>MRQTCTLIPTMRETPADAEIASHQLLLRAGYIRQSAAGVYSYLPLANRVLRKIERVIREELERVGAIEVLLPALQPAELWHETGRWDEYGLELFRLQDRHDRDFALGPTHEEVITSLVRDELNSYKKLPLTLYQIQTKFRDERRPRFGLLRGREFIMKDAYSFHLDEDSLDETYEQMKDVYSKICNRLGLRFKVVEADGGSIGGTDTHEFMVLSDVGEDVIAYSDASNYAANREMAEVLPIALNAEEQDAILPMERVATPNERTIEEIVTSLKIPIEQTIKTLLFLVDGQLTTVLCRGDYEVNEIKLKRVLHAEQVELAEDAFIHEQLGCHVGSIGPVKLPVGMKVIADWSVRTVRNGVCGANEDGYHYVNVNPEHDFAVDRYADIRNIQEGDLSPDGEGTIQFTKGIEIGHIFKLGTQYSEKMKATALDCDGRAQPFQMGCYGLGVSRLLAAIAEQYNDEHGLKWPAQLAPYQIHLVVVNMKNDEQRALGEELYALLQSYRYDVLYDDRDERAGVKFADADLIGLPIRITVGKKASEGIIEVKYRANGEQSEWQKEELTEKLQQYFTEL</sequence>
<dbReference type="Gene3D" id="3.30.930.10">
    <property type="entry name" value="Bira Bifunctional Protein, Domain 2"/>
    <property type="match status" value="2"/>
</dbReference>
<dbReference type="InterPro" id="IPR007214">
    <property type="entry name" value="YbaK/aa-tRNA-synth-assoc-dom"/>
</dbReference>
<dbReference type="InterPro" id="IPR002314">
    <property type="entry name" value="aa-tRNA-synt_IIb"/>
</dbReference>
<dbReference type="GO" id="GO:0005829">
    <property type="term" value="C:cytosol"/>
    <property type="evidence" value="ECO:0007669"/>
    <property type="project" value="TreeGrafter"/>
</dbReference>
<dbReference type="InterPro" id="IPR033730">
    <property type="entry name" value="ProRS_core_prok"/>
</dbReference>
<protein>
    <recommendedName>
        <fullName evidence="10">Proline--tRNA ligase</fullName>
        <ecNumber evidence="10">6.1.1.15</ecNumber>
    </recommendedName>
    <alternativeName>
        <fullName evidence="10">Prolyl-tRNA synthetase</fullName>
        <shortName evidence="10">ProRS</shortName>
    </alternativeName>
</protein>
<evidence type="ECO:0000256" key="2">
    <source>
        <dbReference type="ARBA" id="ARBA00011738"/>
    </source>
</evidence>
<evidence type="ECO:0000256" key="4">
    <source>
        <dbReference type="ARBA" id="ARBA00022598"/>
    </source>
</evidence>
<dbReference type="InterPro" id="IPR002316">
    <property type="entry name" value="Pro-tRNA-ligase_IIa"/>
</dbReference>
<dbReference type="InterPro" id="IPR044140">
    <property type="entry name" value="ProRS_anticodon_short"/>
</dbReference>
<keyword evidence="8 10" id="KW-0030">Aminoacyl-tRNA synthetase</keyword>
<feature type="domain" description="Aminoacyl-transfer RNA synthetases class-II family profile" evidence="11">
    <location>
        <begin position="48"/>
        <end position="467"/>
    </location>
</feature>
<dbReference type="CDD" id="cd04334">
    <property type="entry name" value="ProRS-INS"/>
    <property type="match status" value="1"/>
</dbReference>
<proteinExistence type="inferred from homology"/>